<evidence type="ECO:0000313" key="3">
    <source>
        <dbReference type="EMBL" id="KUL01969.1"/>
    </source>
</evidence>
<keyword evidence="1" id="KW-0472">Membrane</keyword>
<dbReference type="Pfam" id="PF19119">
    <property type="entry name" value="DUF5803"/>
    <property type="match status" value="1"/>
</dbReference>
<gene>
    <name evidence="2" type="ORF">XD82_0631</name>
    <name evidence="3" type="ORF">XE10_0852</name>
</gene>
<organism evidence="2 4">
    <name type="scientific">Methanoculleus marisnigri</name>
    <dbReference type="NCBI Taxonomy" id="2198"/>
    <lineage>
        <taxon>Archaea</taxon>
        <taxon>Methanobacteriati</taxon>
        <taxon>Methanobacteriota</taxon>
        <taxon>Stenosarchaea group</taxon>
        <taxon>Methanomicrobia</taxon>
        <taxon>Methanomicrobiales</taxon>
        <taxon>Methanomicrobiaceae</taxon>
        <taxon>Methanoculleus</taxon>
    </lineage>
</organism>
<evidence type="ECO:0000256" key="1">
    <source>
        <dbReference type="SAM" id="Phobius"/>
    </source>
</evidence>
<dbReference type="InterPro" id="IPR043826">
    <property type="entry name" value="DUF5803"/>
</dbReference>
<feature type="transmembrane region" description="Helical" evidence="1">
    <location>
        <begin position="175"/>
        <end position="197"/>
    </location>
</feature>
<comment type="caution">
    <text evidence="2">The sequence shown here is derived from an EMBL/GenBank/DDBJ whole genome shotgun (WGS) entry which is preliminary data.</text>
</comment>
<evidence type="ECO:0000313" key="2">
    <source>
        <dbReference type="EMBL" id="KUK62618.1"/>
    </source>
</evidence>
<accession>A0A101GQ77</accession>
<dbReference type="EMBL" id="LGGD01000058">
    <property type="protein sequence ID" value="KUK62618.1"/>
    <property type="molecule type" value="Genomic_DNA"/>
</dbReference>
<reference evidence="2" key="1">
    <citation type="journal article" date="2015" name="MBio">
        <title>Genome-resolved metagenomic analysis reveals roles for candidate phyla and other microbial community members in biogeochemical transformations in oil reservoirs.</title>
        <authorList>
            <person name="Hu P."/>
            <person name="Tom L."/>
            <person name="Singh A."/>
            <person name="Thomas B.C."/>
            <person name="Baker B.J."/>
            <person name="Piceno Y.M."/>
            <person name="Andersen G.L."/>
            <person name="Banfield J.F."/>
        </authorList>
    </citation>
    <scope>NUCLEOTIDE SEQUENCE [LARGE SCALE GENOMIC DNA]</scope>
    <source>
        <strain evidence="2">62_101</strain>
        <strain evidence="3">63_41</strain>
    </source>
</reference>
<reference evidence="4 5" key="2">
    <citation type="journal article" date="2015" name="MBio">
        <title>Genome-Resolved Metagenomic Analysis Reveals Roles for Candidate Phyla and Other Microbial Community Members in Biogeochemical Transformations in Oil Reservoirs.</title>
        <authorList>
            <person name="Hu P."/>
            <person name="Tom L."/>
            <person name="Singh A."/>
            <person name="Thomas B.C."/>
            <person name="Baker B.J."/>
            <person name="Piceno Y.M."/>
            <person name="Andersen G.L."/>
            <person name="Banfield J.F."/>
        </authorList>
    </citation>
    <scope>NUCLEOTIDE SEQUENCE [LARGE SCALE GENOMIC DNA]</scope>
</reference>
<dbReference type="PATRIC" id="fig|2198.3.peg.700"/>
<proteinExistence type="predicted"/>
<evidence type="ECO:0000313" key="5">
    <source>
        <dbReference type="Proteomes" id="UP000054598"/>
    </source>
</evidence>
<keyword evidence="1" id="KW-1133">Transmembrane helix</keyword>
<keyword evidence="1" id="KW-0812">Transmembrane</keyword>
<protein>
    <submittedName>
        <fullName evidence="2">Uncharacterized protein</fullName>
    </submittedName>
</protein>
<sequence>MRSPPRDRRGPAVAALCLALILICAPAAAQEAVFQVLPGGTSCEASVQVTGTEHTFWTPGLMGERVPLQVEDLEVLAPSGPVEYRETGRGAIAFPEGNYTVTYQAPVRDNRLVAAFDTPHAITVTLPEGFDVRNPLIGMISPGGVISSGPNGTTEVTWDKMTVVEVRFYTPDREILLTTFGTIWLAVALVMLLPLLISRRREG</sequence>
<dbReference type="Proteomes" id="UP000054323">
    <property type="component" value="Unassembled WGS sequence"/>
</dbReference>
<dbReference type="AlphaFoldDB" id="A0A101GQ77"/>
<dbReference type="Proteomes" id="UP000054598">
    <property type="component" value="Unassembled WGS sequence"/>
</dbReference>
<name>A0A101GQ77_9EURY</name>
<dbReference type="EMBL" id="LGHE01000078">
    <property type="protein sequence ID" value="KUL01969.1"/>
    <property type="molecule type" value="Genomic_DNA"/>
</dbReference>
<evidence type="ECO:0000313" key="4">
    <source>
        <dbReference type="Proteomes" id="UP000054323"/>
    </source>
</evidence>